<dbReference type="InterPro" id="IPR023210">
    <property type="entry name" value="NADP_OxRdtase_dom"/>
</dbReference>
<dbReference type="InterPro" id="IPR020471">
    <property type="entry name" value="AKR"/>
</dbReference>
<dbReference type="InterPro" id="IPR018170">
    <property type="entry name" value="Aldo/ket_reductase_CS"/>
</dbReference>
<evidence type="ECO:0000256" key="5">
    <source>
        <dbReference type="PIRSR" id="PIRSR000097-1"/>
    </source>
</evidence>
<accession>A0A1I0GJA8</accession>
<dbReference type="PROSITE" id="PS00063">
    <property type="entry name" value="ALDOKETO_REDUCTASE_3"/>
    <property type="match status" value="1"/>
</dbReference>
<dbReference type="AlphaFoldDB" id="A0A1I0GJA8"/>
<evidence type="ECO:0000313" key="11">
    <source>
        <dbReference type="Proteomes" id="UP000199180"/>
    </source>
</evidence>
<dbReference type="GO" id="GO:0016616">
    <property type="term" value="F:oxidoreductase activity, acting on the CH-OH group of donors, NAD or NADP as acceptor"/>
    <property type="evidence" value="ECO:0007669"/>
    <property type="project" value="UniProtKB-ARBA"/>
</dbReference>
<dbReference type="RefSeq" id="WP_090735338.1">
    <property type="nucleotide sequence ID" value="NZ_FOHO01000008.1"/>
</dbReference>
<dbReference type="InterPro" id="IPR036812">
    <property type="entry name" value="NAD(P)_OxRdtase_dom_sf"/>
</dbReference>
<dbReference type="OrthoDB" id="9768793at2"/>
<feature type="active site" description="Proton donor" evidence="5">
    <location>
        <position position="50"/>
    </location>
</feature>
<evidence type="ECO:0000256" key="1">
    <source>
        <dbReference type="ARBA" id="ARBA00007905"/>
    </source>
</evidence>
<feature type="binding site" evidence="6">
    <location>
        <position position="108"/>
    </location>
    <ligand>
        <name>substrate</name>
    </ligand>
</feature>
<feature type="site" description="Lowers pKa of active site Tyr" evidence="7">
    <location>
        <position position="75"/>
    </location>
</feature>
<evidence type="ECO:0000256" key="7">
    <source>
        <dbReference type="PIRSR" id="PIRSR000097-3"/>
    </source>
</evidence>
<keyword evidence="11" id="KW-1185">Reference proteome</keyword>
<dbReference type="Gene3D" id="3.20.20.100">
    <property type="entry name" value="NADP-dependent oxidoreductase domain"/>
    <property type="match status" value="1"/>
</dbReference>
<dbReference type="PIRSF" id="PIRSF000097">
    <property type="entry name" value="AKR"/>
    <property type="match status" value="1"/>
</dbReference>
<name>A0A1I0GJA8_9RHOB</name>
<evidence type="ECO:0000256" key="6">
    <source>
        <dbReference type="PIRSR" id="PIRSR000097-2"/>
    </source>
</evidence>
<dbReference type="PANTHER" id="PTHR43827">
    <property type="entry name" value="2,5-DIKETO-D-GLUCONIC ACID REDUCTASE"/>
    <property type="match status" value="1"/>
</dbReference>
<reference evidence="10 11" key="1">
    <citation type="submission" date="2016-10" db="EMBL/GenBank/DDBJ databases">
        <authorList>
            <person name="de Groot N.N."/>
        </authorList>
    </citation>
    <scope>NUCLEOTIDE SEQUENCE [LARGE SCALE GENOMIC DNA]</scope>
    <source>
        <strain evidence="10 11">DSM 17862</strain>
    </source>
</reference>
<proteinExistence type="inferred from homology"/>
<keyword evidence="3" id="KW-0560">Oxidoreductase</keyword>
<evidence type="ECO:0000256" key="4">
    <source>
        <dbReference type="ARBA" id="ARBA00049445"/>
    </source>
</evidence>
<comment type="similarity">
    <text evidence="1">Belongs to the aldo/keto reductase family.</text>
</comment>
<evidence type="ECO:0000259" key="9">
    <source>
        <dbReference type="Pfam" id="PF00248"/>
    </source>
</evidence>
<organism evidence="10 11">
    <name type="scientific">Paracoccus homiensis</name>
    <dbReference type="NCBI Taxonomy" id="364199"/>
    <lineage>
        <taxon>Bacteria</taxon>
        <taxon>Pseudomonadati</taxon>
        <taxon>Pseudomonadota</taxon>
        <taxon>Alphaproteobacteria</taxon>
        <taxon>Rhodobacterales</taxon>
        <taxon>Paracoccaceae</taxon>
        <taxon>Paracoccus</taxon>
    </lineage>
</organism>
<dbReference type="SUPFAM" id="SSF51430">
    <property type="entry name" value="NAD(P)-linked oxidoreductase"/>
    <property type="match status" value="1"/>
</dbReference>
<dbReference type="PANTHER" id="PTHR43827:SF3">
    <property type="entry name" value="NADP-DEPENDENT OXIDOREDUCTASE DOMAIN-CONTAINING PROTEIN"/>
    <property type="match status" value="1"/>
</dbReference>
<evidence type="ECO:0000256" key="2">
    <source>
        <dbReference type="ARBA" id="ARBA00022857"/>
    </source>
</evidence>
<dbReference type="Proteomes" id="UP000199180">
    <property type="component" value="Unassembled WGS sequence"/>
</dbReference>
<gene>
    <name evidence="10" type="ORF">SAMN04489858_108128</name>
</gene>
<dbReference type="FunFam" id="3.20.20.100:FF:000002">
    <property type="entry name" value="2,5-diketo-D-gluconic acid reductase A"/>
    <property type="match status" value="1"/>
</dbReference>
<dbReference type="PROSITE" id="PS00798">
    <property type="entry name" value="ALDOKETO_REDUCTASE_1"/>
    <property type="match status" value="1"/>
</dbReference>
<dbReference type="EMBL" id="FOHO01000008">
    <property type="protein sequence ID" value="SET70115.1"/>
    <property type="molecule type" value="Genomic_DNA"/>
</dbReference>
<feature type="region of interest" description="Disordered" evidence="8">
    <location>
        <begin position="258"/>
        <end position="278"/>
    </location>
</feature>
<evidence type="ECO:0000256" key="3">
    <source>
        <dbReference type="ARBA" id="ARBA00023002"/>
    </source>
</evidence>
<evidence type="ECO:0000313" key="10">
    <source>
        <dbReference type="EMBL" id="SET70115.1"/>
    </source>
</evidence>
<dbReference type="Pfam" id="PF00248">
    <property type="entry name" value="Aldo_ket_red"/>
    <property type="match status" value="1"/>
</dbReference>
<keyword evidence="2" id="KW-0521">NADP</keyword>
<dbReference type="STRING" id="364199.SAMN04489858_108128"/>
<dbReference type="PRINTS" id="PR00069">
    <property type="entry name" value="ALDKETRDTASE"/>
</dbReference>
<feature type="domain" description="NADP-dependent oxidoreductase" evidence="9">
    <location>
        <begin position="16"/>
        <end position="259"/>
    </location>
</feature>
<comment type="catalytic activity">
    <reaction evidence="4">
        <text>hydroxyacetone + NADP(+) = methylglyoxal + NADPH + H(+)</text>
        <dbReference type="Rhea" id="RHEA:27986"/>
        <dbReference type="ChEBI" id="CHEBI:15378"/>
        <dbReference type="ChEBI" id="CHEBI:17158"/>
        <dbReference type="ChEBI" id="CHEBI:27957"/>
        <dbReference type="ChEBI" id="CHEBI:57783"/>
        <dbReference type="ChEBI" id="CHEBI:58349"/>
    </reaction>
</comment>
<protein>
    <submittedName>
        <fullName evidence="10">2,5-diketo-D-gluconate reductase A</fullName>
    </submittedName>
</protein>
<sequence>MTQPMLTFNDGNRMPQLGTGIWQVPDADTPRVVKDALEVGYRLIDGAAAYQNETGLGEGIRNADVARGDIFVTSKLWNSHHGYDNALKGFEESMGRLGLDYLDLYLIHWPLPQNDQYVETWKALIKLRDEGRIRSIGVANFHEEHLRRLIDETGVAPALNQIELHPTLIQSDMREVNKRLHIVTQSWTPLGRGDFDLPEVQKIAERHGRSAAQIVLRWHMQHGLSVIPKSTHKGRLAENFDILGFTLDDTEMAALDGLDRDHRTGPHPDSFDMREFPG</sequence>
<evidence type="ECO:0000256" key="8">
    <source>
        <dbReference type="SAM" id="MobiDB-lite"/>
    </source>
</evidence>